<name>X6P8J1_RETFI</name>
<keyword evidence="2" id="KW-0677">Repeat</keyword>
<reference evidence="4 5" key="1">
    <citation type="journal article" date="2013" name="Curr. Biol.">
        <title>The Genome of the Foraminiferan Reticulomyxa filosa.</title>
        <authorList>
            <person name="Glockner G."/>
            <person name="Hulsmann N."/>
            <person name="Schleicher M."/>
            <person name="Noegel A.A."/>
            <person name="Eichinger L."/>
            <person name="Gallinger C."/>
            <person name="Pawlowski J."/>
            <person name="Sierra R."/>
            <person name="Euteneuer U."/>
            <person name="Pillet L."/>
            <person name="Moustafa A."/>
            <person name="Platzer M."/>
            <person name="Groth M."/>
            <person name="Szafranski K."/>
            <person name="Schliwa M."/>
        </authorList>
    </citation>
    <scope>NUCLEOTIDE SEQUENCE [LARGE SCALE GENOMIC DNA]</scope>
</reference>
<keyword evidence="1 3" id="KW-0853">WD repeat</keyword>
<comment type="caution">
    <text evidence="4">The sequence shown here is derived from an EMBL/GenBank/DDBJ whole genome shotgun (WGS) entry which is preliminary data.</text>
</comment>
<dbReference type="PANTHER" id="PTHR19879">
    <property type="entry name" value="TRANSCRIPTION INITIATION FACTOR TFIID"/>
    <property type="match status" value="1"/>
</dbReference>
<feature type="repeat" description="WD" evidence="3">
    <location>
        <begin position="746"/>
        <end position="780"/>
    </location>
</feature>
<dbReference type="Pfam" id="PF00400">
    <property type="entry name" value="WD40"/>
    <property type="match status" value="6"/>
</dbReference>
<dbReference type="PROSITE" id="PS00678">
    <property type="entry name" value="WD_REPEATS_1"/>
    <property type="match status" value="5"/>
</dbReference>
<dbReference type="PROSITE" id="PS50082">
    <property type="entry name" value="WD_REPEATS_2"/>
    <property type="match status" value="6"/>
</dbReference>
<dbReference type="Proteomes" id="UP000023152">
    <property type="component" value="Unassembled WGS sequence"/>
</dbReference>
<dbReference type="SUPFAM" id="SSF50965">
    <property type="entry name" value="Galactose oxidase, central domain"/>
    <property type="match status" value="1"/>
</dbReference>
<dbReference type="Gene3D" id="2.130.10.10">
    <property type="entry name" value="YVTN repeat-like/Quinoprotein amine dehydrogenase"/>
    <property type="match status" value="2"/>
</dbReference>
<evidence type="ECO:0000313" key="4">
    <source>
        <dbReference type="EMBL" id="ETO34860.1"/>
    </source>
</evidence>
<dbReference type="InterPro" id="IPR015915">
    <property type="entry name" value="Kelch-typ_b-propeller"/>
</dbReference>
<dbReference type="SMART" id="SM00320">
    <property type="entry name" value="WD40"/>
    <property type="match status" value="7"/>
</dbReference>
<feature type="repeat" description="WD" evidence="3">
    <location>
        <begin position="704"/>
        <end position="745"/>
    </location>
</feature>
<feature type="repeat" description="WD" evidence="3">
    <location>
        <begin position="535"/>
        <end position="576"/>
    </location>
</feature>
<dbReference type="EMBL" id="ASPP01002220">
    <property type="protein sequence ID" value="ETO34860.1"/>
    <property type="molecule type" value="Genomic_DNA"/>
</dbReference>
<dbReference type="PRINTS" id="PR00320">
    <property type="entry name" value="GPROTEINBRPT"/>
</dbReference>
<protein>
    <submittedName>
        <fullName evidence="4">Uncharacterized protein</fullName>
    </submittedName>
</protein>
<feature type="repeat" description="WD" evidence="3">
    <location>
        <begin position="493"/>
        <end position="534"/>
    </location>
</feature>
<dbReference type="PANTHER" id="PTHR19879:SF9">
    <property type="entry name" value="TRANSCRIPTION INITIATION FACTOR TFIID SUBUNIT 5"/>
    <property type="match status" value="1"/>
</dbReference>
<feature type="repeat" description="WD" evidence="3">
    <location>
        <begin position="619"/>
        <end position="660"/>
    </location>
</feature>
<organism evidence="4 5">
    <name type="scientific">Reticulomyxa filosa</name>
    <dbReference type="NCBI Taxonomy" id="46433"/>
    <lineage>
        <taxon>Eukaryota</taxon>
        <taxon>Sar</taxon>
        <taxon>Rhizaria</taxon>
        <taxon>Retaria</taxon>
        <taxon>Foraminifera</taxon>
        <taxon>Monothalamids</taxon>
        <taxon>Reticulomyxidae</taxon>
        <taxon>Reticulomyxa</taxon>
    </lineage>
</organism>
<evidence type="ECO:0000256" key="1">
    <source>
        <dbReference type="ARBA" id="ARBA00022574"/>
    </source>
</evidence>
<dbReference type="PROSITE" id="PS50294">
    <property type="entry name" value="WD_REPEATS_REGION"/>
    <property type="match status" value="6"/>
</dbReference>
<sequence>MLIIKFILHIGLFLFVLTYTTRFLSAFQTKNSLDNCTQGICDVKLEEGANTNITTPFETLLFLPTALYQSQCVVHKHEILICGGYKNNECYSYNIPTNQYKRICFYPKDIELWRHCVVKWTTGNNSNDITLLSIGRQGENKKKHTLIMKYVSVWNKIEEDESVINNFEYYNEWLPFLDNNNIPIYIERDESDYEGMRIVIGGSNNHLLFITYIPKHIAVYDLNTFRYINRSGHCFVSRIENELITMETNNKQKNEMMLFCENTGLLIEYKEEINTFEFHKLNVCSTMRSLYDYAYLCINNIILFFGGSESSAHVSNAIHKYSIKEKKWMKFEHALPIPLCGCVGILSDDYTYIHILGGHDDNVQTTTHIKTNVNIWMNEESKIEKQWIAEEEEKREIAEIKIELNEIKESFDIKKLKVAFVCFFFAIISSAKRTEHKRKKRLHQHYNIGSAHCLFQSDGFMILISLFRDIFWYFEYIYKKKKQMKYFKPLKVLLLHSNAINSAKFSPDGTKMVITCDDRTIRIWDMTVEKETHMFKGHTCYIKDAQFSPDSNRIVSCSDDKTIRLWDIKAAIEIRKLEGHTDKVTSVQFSPDGATVVSCSFDKTVRIWDTASGQEIRRLEGHSDIVNDIQFSSNGQQLVSSSDDETIKIWDVKSGERTKELKDSSNYIMKTIFFPGNCQFIVSCSTDEAIYTWNIESGKKMQKLEGHSGVVRDVKFLPDKQTIVSCSDDQTIRLWDMKLGVEIQILKGHSDKVTQLDISSNGNMIVSSSKDGTIRLWKQL</sequence>
<feature type="repeat" description="WD" evidence="3">
    <location>
        <begin position="577"/>
        <end position="618"/>
    </location>
</feature>
<dbReference type="SUPFAM" id="SSF50978">
    <property type="entry name" value="WD40 repeat-like"/>
    <property type="match status" value="1"/>
</dbReference>
<gene>
    <name evidence="4" type="ORF">RFI_02230</name>
</gene>
<dbReference type="InterPro" id="IPR001680">
    <property type="entry name" value="WD40_rpt"/>
</dbReference>
<dbReference type="InterPro" id="IPR011043">
    <property type="entry name" value="Gal_Oxase/kelch_b-propeller"/>
</dbReference>
<evidence type="ECO:0000313" key="5">
    <source>
        <dbReference type="Proteomes" id="UP000023152"/>
    </source>
</evidence>
<keyword evidence="5" id="KW-1185">Reference proteome</keyword>
<dbReference type="InterPro" id="IPR036322">
    <property type="entry name" value="WD40_repeat_dom_sf"/>
</dbReference>
<evidence type="ECO:0000256" key="2">
    <source>
        <dbReference type="ARBA" id="ARBA00022737"/>
    </source>
</evidence>
<dbReference type="Gene3D" id="2.120.10.80">
    <property type="entry name" value="Kelch-type beta propeller"/>
    <property type="match status" value="1"/>
</dbReference>
<dbReference type="InterPro" id="IPR020472">
    <property type="entry name" value="WD40_PAC1"/>
</dbReference>
<dbReference type="CDD" id="cd00200">
    <property type="entry name" value="WD40"/>
    <property type="match status" value="1"/>
</dbReference>
<proteinExistence type="predicted"/>
<evidence type="ECO:0000256" key="3">
    <source>
        <dbReference type="PROSITE-ProRule" id="PRU00221"/>
    </source>
</evidence>
<dbReference type="InterPro" id="IPR015943">
    <property type="entry name" value="WD40/YVTN_repeat-like_dom_sf"/>
</dbReference>
<dbReference type="AlphaFoldDB" id="X6P8J1"/>
<accession>X6P8J1</accession>
<dbReference type="InterPro" id="IPR019775">
    <property type="entry name" value="WD40_repeat_CS"/>
</dbReference>